<feature type="transmembrane region" description="Helical" evidence="3">
    <location>
        <begin position="471"/>
        <end position="492"/>
    </location>
</feature>
<feature type="repeat" description="RCC1" evidence="1">
    <location>
        <begin position="622"/>
        <end position="676"/>
    </location>
</feature>
<dbReference type="GO" id="GO:0019843">
    <property type="term" value="F:rRNA binding"/>
    <property type="evidence" value="ECO:0007669"/>
    <property type="project" value="InterPro"/>
</dbReference>
<dbReference type="PANTHER" id="PTHR12661:SF5">
    <property type="entry name" value="SUPPRESSOR OF SWI4 1 HOMOLOG"/>
    <property type="match status" value="1"/>
</dbReference>
<organism evidence="5 6">
    <name type="scientific">Chaetoceros tenuissimus</name>
    <dbReference type="NCBI Taxonomy" id="426638"/>
    <lineage>
        <taxon>Eukaryota</taxon>
        <taxon>Sar</taxon>
        <taxon>Stramenopiles</taxon>
        <taxon>Ochrophyta</taxon>
        <taxon>Bacillariophyta</taxon>
        <taxon>Coscinodiscophyceae</taxon>
        <taxon>Chaetocerotophycidae</taxon>
        <taxon>Chaetocerotales</taxon>
        <taxon>Chaetocerotaceae</taxon>
        <taxon>Chaetoceros</taxon>
    </lineage>
</organism>
<feature type="compositionally biased region" description="Basic and acidic residues" evidence="2">
    <location>
        <begin position="391"/>
        <end position="410"/>
    </location>
</feature>
<evidence type="ECO:0000256" key="1">
    <source>
        <dbReference type="PROSITE-ProRule" id="PRU00235"/>
    </source>
</evidence>
<accession>A0AAD3CFF4</accession>
<dbReference type="InterPro" id="IPR007109">
    <property type="entry name" value="Brix"/>
</dbReference>
<proteinExistence type="predicted"/>
<dbReference type="Pfam" id="PF13540">
    <property type="entry name" value="RCC1_2"/>
    <property type="match status" value="1"/>
</dbReference>
<feature type="compositionally biased region" description="Basic and acidic residues" evidence="2">
    <location>
        <begin position="365"/>
        <end position="384"/>
    </location>
</feature>
<evidence type="ECO:0000256" key="3">
    <source>
        <dbReference type="SAM" id="Phobius"/>
    </source>
</evidence>
<dbReference type="GO" id="GO:0006364">
    <property type="term" value="P:rRNA processing"/>
    <property type="evidence" value="ECO:0007669"/>
    <property type="project" value="InterPro"/>
</dbReference>
<dbReference type="AlphaFoldDB" id="A0AAD3CFF4"/>
<dbReference type="Proteomes" id="UP001054902">
    <property type="component" value="Unassembled WGS sequence"/>
</dbReference>
<feature type="compositionally biased region" description="Polar residues" evidence="2">
    <location>
        <begin position="431"/>
        <end position="447"/>
    </location>
</feature>
<reference evidence="5 6" key="1">
    <citation type="journal article" date="2021" name="Sci. Rep.">
        <title>The genome of the diatom Chaetoceros tenuissimus carries an ancient integrated fragment of an extant virus.</title>
        <authorList>
            <person name="Hongo Y."/>
            <person name="Kimura K."/>
            <person name="Takaki Y."/>
            <person name="Yoshida Y."/>
            <person name="Baba S."/>
            <person name="Kobayashi G."/>
            <person name="Nagasaki K."/>
            <person name="Hano T."/>
            <person name="Tomaru Y."/>
        </authorList>
    </citation>
    <scope>NUCLEOTIDE SEQUENCE [LARGE SCALE GENOMIC DNA]</scope>
    <source>
        <strain evidence="5 6">NIES-3715</strain>
    </source>
</reference>
<sequence length="928" mass="102628">MPKKGGRRRKKRTHVVENDAAGSALVTAEETKVPRSLVVRRGKVESEVVELVSDLRHLMMPYTALNFQEDTKSKKLSKSLEHYSKELTGTLGLTHILSLSQNKEKLAMRLARTPSGPTLTFKIQQFSLSKSVRKVQRRPFDISSSKITSYPPIVVTNNFGDQTASPHVKLMRITFQNMFPALNVATIKLRNCRRVVLFNYIRRQDSETGENANGQEEEDEEVEVRHYAIRANPVGIDKKVRRIIQAKIPNLSKLEDISDYITGTTASGAAAPAASGAMSDSEAEDETSHVVLPDKYAGRGNNKAQKSALKLVELGPRLRMKLTKVERGLASGDVMYHSYVHKDPKEAKAIKENIEKAAMLKKRRREEQEENVRRKKAAQQEKLDRKKARRAEREKAAMKELRGGVDKESSDSESSDEEYRFITIIKEDRTTMSTPSEKQTPKMTRNPQQDEETTALTPPPERSSRRVPMKYLKAILILIALLVLIILSSVNIKLSRSAEQNKTTLDSIVVALKTLDAKIESTQAELSKSIKENNSDMNVLSDRLFPKTIQMSSIQNHACALSALTVKCVGQNDHGCLGIDPSLSLEPFQETSTPITLQLSYSLIPTKVVTGESYTCILTTYKTVYCLGWNDNGQLGDNTRTDSFTPIRVRKENGSPLEDVIDIEAGLKHTCAILSSGLMYCWGAKRGKDPNSPEISNLLLGWNDEVNIDVAMMALSHLATCVVLKSNTSRVKCKGDTDISGFSFCFEHNQSFNLGQEIIKLTSGDVGNHFCALLVDGTAKCFGCNVDGQLGNGSKEHLDKFAMPVLEELSRKPLSGITDINAGFKSTCLISNGTPMCFGDNAHHQLGMAFRANGVYPHTLDVTLPADKDAVSVHVGRYTGHVVYSDNSVYAWGSNMYGTLGDGSEIGVEADTIGDELGEEAVEILFNF</sequence>
<evidence type="ECO:0000256" key="2">
    <source>
        <dbReference type="SAM" id="MobiDB-lite"/>
    </source>
</evidence>
<dbReference type="Gene3D" id="2.130.10.30">
    <property type="entry name" value="Regulator of chromosome condensation 1/beta-lactamase-inhibitor protein II"/>
    <property type="match status" value="2"/>
</dbReference>
<dbReference type="PROSITE" id="PS50833">
    <property type="entry name" value="BRIX"/>
    <property type="match status" value="1"/>
</dbReference>
<dbReference type="InterPro" id="IPR009091">
    <property type="entry name" value="RCC1/BLIP-II"/>
</dbReference>
<dbReference type="SMART" id="SM00879">
    <property type="entry name" value="Brix"/>
    <property type="match status" value="1"/>
</dbReference>
<dbReference type="PANTHER" id="PTHR12661">
    <property type="entry name" value="PETER PAN-RELATED"/>
    <property type="match status" value="1"/>
</dbReference>
<feature type="compositionally biased region" description="Basic and acidic residues" evidence="2">
    <location>
        <begin position="417"/>
        <end position="430"/>
    </location>
</feature>
<evidence type="ECO:0000313" key="6">
    <source>
        <dbReference type="Proteomes" id="UP001054902"/>
    </source>
</evidence>
<feature type="domain" description="Brix" evidence="4">
    <location>
        <begin position="34"/>
        <end position="331"/>
    </location>
</feature>
<protein>
    <recommendedName>
        <fullName evidence="4">Brix domain-containing protein</fullName>
    </recommendedName>
</protein>
<keyword evidence="3" id="KW-0472">Membrane</keyword>
<dbReference type="PRINTS" id="PR00633">
    <property type="entry name" value="RCCNDNSATION"/>
</dbReference>
<dbReference type="SUPFAM" id="SSF50985">
    <property type="entry name" value="RCC1/BLIP-II"/>
    <property type="match status" value="2"/>
</dbReference>
<evidence type="ECO:0000259" key="4">
    <source>
        <dbReference type="PROSITE" id="PS50833"/>
    </source>
</evidence>
<dbReference type="Pfam" id="PF00415">
    <property type="entry name" value="RCC1"/>
    <property type="match status" value="1"/>
</dbReference>
<gene>
    <name evidence="5" type="ORF">CTEN210_00378</name>
</gene>
<name>A0AAD3CFF4_9STRA</name>
<keyword evidence="3" id="KW-0812">Transmembrane</keyword>
<dbReference type="EMBL" id="BLLK01000019">
    <property type="protein sequence ID" value="GFH43904.1"/>
    <property type="molecule type" value="Genomic_DNA"/>
</dbReference>
<comment type="caution">
    <text evidence="5">The sequence shown here is derived from an EMBL/GenBank/DDBJ whole genome shotgun (WGS) entry which is preliminary data.</text>
</comment>
<keyword evidence="6" id="KW-1185">Reference proteome</keyword>
<dbReference type="InterPro" id="IPR045112">
    <property type="entry name" value="PPAN-like"/>
</dbReference>
<keyword evidence="3" id="KW-1133">Transmembrane helix</keyword>
<dbReference type="Pfam" id="PF04427">
    <property type="entry name" value="Brix"/>
    <property type="match status" value="1"/>
</dbReference>
<dbReference type="PROSITE" id="PS50012">
    <property type="entry name" value="RCC1_3"/>
    <property type="match status" value="1"/>
</dbReference>
<dbReference type="InterPro" id="IPR000408">
    <property type="entry name" value="Reg_chr_condens"/>
</dbReference>
<evidence type="ECO:0000313" key="5">
    <source>
        <dbReference type="EMBL" id="GFH43904.1"/>
    </source>
</evidence>
<feature type="region of interest" description="Disordered" evidence="2">
    <location>
        <begin position="361"/>
        <end position="464"/>
    </location>
</feature>
<dbReference type="GO" id="GO:0000027">
    <property type="term" value="P:ribosomal large subunit assembly"/>
    <property type="evidence" value="ECO:0007669"/>
    <property type="project" value="TreeGrafter"/>
</dbReference>
<dbReference type="GO" id="GO:0030687">
    <property type="term" value="C:preribosome, large subunit precursor"/>
    <property type="evidence" value="ECO:0007669"/>
    <property type="project" value="TreeGrafter"/>
</dbReference>